<dbReference type="SUPFAM" id="SSF48371">
    <property type="entry name" value="ARM repeat"/>
    <property type="match status" value="1"/>
</dbReference>
<dbReference type="EMBL" id="GDKF01010502">
    <property type="protein sequence ID" value="JAT68120.1"/>
    <property type="molecule type" value="Transcribed_RNA"/>
</dbReference>
<dbReference type="InterPro" id="IPR016024">
    <property type="entry name" value="ARM-type_fold"/>
</dbReference>
<dbReference type="InterPro" id="IPR013932">
    <property type="entry name" value="TATA-bd_TIP120"/>
</dbReference>
<dbReference type="InterPro" id="IPR011989">
    <property type="entry name" value="ARM-like"/>
</dbReference>
<gene>
    <name evidence="6" type="ORF">g.43505</name>
</gene>
<comment type="similarity">
    <text evidence="1">Belongs to the CAND family.</text>
</comment>
<feature type="region of interest" description="Disordered" evidence="4">
    <location>
        <begin position="300"/>
        <end position="333"/>
    </location>
</feature>
<evidence type="ECO:0000313" key="6">
    <source>
        <dbReference type="EMBL" id="JAT68120.1"/>
    </source>
</evidence>
<evidence type="ECO:0000256" key="3">
    <source>
        <dbReference type="ARBA" id="ARBA00022786"/>
    </source>
</evidence>
<organism evidence="6">
    <name type="scientific">Auxenochlorella protothecoides</name>
    <name type="common">Green microalga</name>
    <name type="synonym">Chlorella protothecoides</name>
    <dbReference type="NCBI Taxonomy" id="3075"/>
    <lineage>
        <taxon>Eukaryota</taxon>
        <taxon>Viridiplantae</taxon>
        <taxon>Chlorophyta</taxon>
        <taxon>core chlorophytes</taxon>
        <taxon>Trebouxiophyceae</taxon>
        <taxon>Chlorellales</taxon>
        <taxon>Chlorellaceae</taxon>
        <taxon>Auxenochlorella</taxon>
    </lineage>
</organism>
<feature type="domain" description="TATA-binding protein interacting (TIP20)" evidence="5">
    <location>
        <begin position="1079"/>
        <end position="1239"/>
    </location>
</feature>
<dbReference type="AlphaFoldDB" id="A0A1D1ZMB0"/>
<dbReference type="Pfam" id="PF08623">
    <property type="entry name" value="TIP120"/>
    <property type="match status" value="1"/>
</dbReference>
<evidence type="ECO:0000256" key="4">
    <source>
        <dbReference type="SAM" id="MobiDB-lite"/>
    </source>
</evidence>
<dbReference type="Pfam" id="PF25782">
    <property type="entry name" value="TPR_CAND1"/>
    <property type="match status" value="1"/>
</dbReference>
<evidence type="ECO:0000259" key="5">
    <source>
        <dbReference type="Pfam" id="PF08623"/>
    </source>
</evidence>
<dbReference type="InterPro" id="IPR039852">
    <property type="entry name" value="CAND1/CAND2"/>
</dbReference>
<dbReference type="Gene3D" id="1.25.10.10">
    <property type="entry name" value="Leucine-rich Repeat Variant"/>
    <property type="match status" value="1"/>
</dbReference>
<accession>A0A1D1ZMB0</accession>
<name>A0A1D1ZMB0_AUXPR</name>
<proteinExistence type="inferred from homology"/>
<keyword evidence="3" id="KW-0833">Ubl conjugation pathway</keyword>
<reference evidence="6" key="1">
    <citation type="submission" date="2015-08" db="EMBL/GenBank/DDBJ databases">
        <authorList>
            <person name="Babu N.S."/>
            <person name="Beckwith C.J."/>
            <person name="Beseler K.G."/>
            <person name="Brison A."/>
            <person name="Carone J.V."/>
            <person name="Caskin T.P."/>
            <person name="Diamond M."/>
            <person name="Durham M.E."/>
            <person name="Foxe J.M."/>
            <person name="Go M."/>
            <person name="Henderson B.A."/>
            <person name="Jones I.B."/>
            <person name="McGettigan J.A."/>
            <person name="Micheletti S.J."/>
            <person name="Nasrallah M.E."/>
            <person name="Ortiz D."/>
            <person name="Piller C.R."/>
            <person name="Privatt S.R."/>
            <person name="Schneider S.L."/>
            <person name="Sharp S."/>
            <person name="Smith T.C."/>
            <person name="Stanton J.D."/>
            <person name="Ullery H.E."/>
            <person name="Wilson R.J."/>
            <person name="Serrano M.G."/>
            <person name="Buck G."/>
            <person name="Lee V."/>
            <person name="Wang Y."/>
            <person name="Carvalho R."/>
            <person name="Voegtly L."/>
            <person name="Shi R."/>
            <person name="Duckworth R."/>
            <person name="Johnson A."/>
            <person name="Loviza R."/>
            <person name="Walstead R."/>
            <person name="Shah Z."/>
            <person name="Kiflezghi M."/>
            <person name="Wade K."/>
            <person name="Ball S.L."/>
            <person name="Bradley K.W."/>
            <person name="Asai D.J."/>
            <person name="Bowman C.A."/>
            <person name="Russell D.A."/>
            <person name="Pope W.H."/>
            <person name="Jacobs-Sera D."/>
            <person name="Hendrix R.W."/>
            <person name="Hatfull G.F."/>
        </authorList>
    </citation>
    <scope>NUCLEOTIDE SEQUENCE</scope>
</reference>
<dbReference type="GO" id="GO:0010265">
    <property type="term" value="P:SCF complex assembly"/>
    <property type="evidence" value="ECO:0007669"/>
    <property type="project" value="InterPro"/>
</dbReference>
<evidence type="ECO:0000256" key="2">
    <source>
        <dbReference type="ARBA" id="ARBA00022737"/>
    </source>
</evidence>
<dbReference type="PANTHER" id="PTHR12696">
    <property type="entry name" value="TIP120"/>
    <property type="match status" value="1"/>
</dbReference>
<evidence type="ECO:0000256" key="1">
    <source>
        <dbReference type="ARBA" id="ARBA00007657"/>
    </source>
</evidence>
<keyword evidence="2" id="KW-0677">Repeat</keyword>
<protein>
    <recommendedName>
        <fullName evidence="5">TATA-binding protein interacting (TIP20) domain-containing protein</fullName>
    </recommendedName>
</protein>
<sequence length="1259" mass="130288">MSSVTLALILEKMGSRDKDFRYMAASDLATELAKEGFRFESPSMEVRVTEAILRQLEDPSGDVSALALKCLGLISGRIGNACLKTVLEKLMAQMVAGKQPGSDDAALGLKTFIQETPASVADEVAVQLVPQLSAAMNGQESAARNNAVDVLLELTTRFPASIPDPSSLKNQLLMQLPVFKKRAVQCLAQLAVSLSQSDLDELAASLYVGGGKAAATALLHLQALAAVCNTIGWRFGRHASHIIDFALEQLDGAGEEEEERLEQSLHTLEAVVLQCSGDAKPAAAAILQATLKFIRYDPNYDEEDSGGEDGDGPSAPSDDEDDDGLSEDEFSDDEDVSWKVRCAAARLAGSATLKLLAPPEQLYATLAGPLVSRFKEREAVVKSDVLAAYIQLLQQVKAQASSGDTASQQLLQRDLPSVVKALARELGAGGKSAKVKGDVFGVLQELARVDPSTVGAQLPAVLAGVTTALADTSAASASLKLAALQFLTAALTEARGVNAAALLPALPSVLQATLDRYYKVAAAALRAVAAAAPALAGEAPAGAGDDKHDPASPPAPALADAATAVLARLRPVDLDQEVKEGAIAAAAALLAALGDALGLETQAVGELTREFAAMPKARTSKRAKLSGGGAEVGAAGGGAAGPSAEMLELLLERVHGESTATAAIRAFEQVALSSRPLNLTPVLEKLVRDLTQLLKKSSRSLRLAALRTLKALVAREGASLPADVLAGVVAEAGTQLSEAELMHAGLALQLAVVALESQPEAALEAARSKVLPGALTLAASPLLQPSVLTALQSFFARLALASGDAAAFAELRESLMQKGLTAAGAALGGHLALARCVAALCALCATEDERVQGTLQHLLHTLQGGKSEAAARRLALGVLGEIGRGRDLGQLPQVHEALLSALSAEDVADAAATALGGATSGALGARLDPLLGLVRDAAATPRLQYQLFRALAEVLHSEAAEELTPAQRQSVLDLILAAVAEEREESNAVLAECLGTLAALGAGACTAILTQPLQSSSPGLRALALAAARHATVHLGARAAPSMDAVAGPMLACLNDPDLSVRHTAVLLLSSSAHACPALVRPHVAGAQPFLLRLCQPDASLIRVVNLGPFKHTIDDGLEVRKAAFEALVVLLDACPAVLDMPAVHDALLSGLKDQYDVKVTSHILLTCLAALEPDQTTARLEALVEPLTATLTAKVKADAVKQEVDRNDDLLRSCLRAVAALERLPGCATVAPWTAFISGVVQTPALKEKYAAARGERE</sequence>